<organism evidence="1">
    <name type="scientific">marine sediment metagenome</name>
    <dbReference type="NCBI Taxonomy" id="412755"/>
    <lineage>
        <taxon>unclassified sequences</taxon>
        <taxon>metagenomes</taxon>
        <taxon>ecological metagenomes</taxon>
    </lineage>
</organism>
<reference evidence="1" key="1">
    <citation type="journal article" date="2014" name="Front. Microbiol.">
        <title>High frequency of phylogenetically diverse reductive dehalogenase-homologous genes in deep subseafloor sedimentary metagenomes.</title>
        <authorList>
            <person name="Kawai M."/>
            <person name="Futagami T."/>
            <person name="Toyoda A."/>
            <person name="Takaki Y."/>
            <person name="Nishi S."/>
            <person name="Hori S."/>
            <person name="Arai W."/>
            <person name="Tsubouchi T."/>
            <person name="Morono Y."/>
            <person name="Uchiyama I."/>
            <person name="Ito T."/>
            <person name="Fujiyama A."/>
            <person name="Inagaki F."/>
            <person name="Takami H."/>
        </authorList>
    </citation>
    <scope>NUCLEOTIDE SEQUENCE</scope>
    <source>
        <strain evidence="1">Expedition CK06-06</strain>
    </source>
</reference>
<protein>
    <submittedName>
        <fullName evidence="1">Uncharacterized protein</fullName>
    </submittedName>
</protein>
<gene>
    <name evidence="1" type="ORF">S03H2_50404</name>
</gene>
<sequence length="63" mass="7148">MKRAKLLIPKARAVLKDKRFCKAAYLARRLEITNSLAGQILKEMAEWSKWTTGTAKVTWAKGV</sequence>
<name>X1H6K1_9ZZZZ</name>
<proteinExistence type="predicted"/>
<accession>X1H6K1</accession>
<evidence type="ECO:0000313" key="1">
    <source>
        <dbReference type="EMBL" id="GAH64997.1"/>
    </source>
</evidence>
<dbReference type="AlphaFoldDB" id="X1H6K1"/>
<dbReference type="EMBL" id="BARU01031908">
    <property type="protein sequence ID" value="GAH64997.1"/>
    <property type="molecule type" value="Genomic_DNA"/>
</dbReference>
<comment type="caution">
    <text evidence="1">The sequence shown here is derived from an EMBL/GenBank/DDBJ whole genome shotgun (WGS) entry which is preliminary data.</text>
</comment>